<protein>
    <recommendedName>
        <fullName evidence="4">Stage II sporulation protein M</fullName>
    </recommendedName>
</protein>
<name>H1YWL8_9EURY</name>
<evidence type="ECO:0000256" key="1">
    <source>
        <dbReference type="SAM" id="Phobius"/>
    </source>
</evidence>
<reference evidence="2 3" key="1">
    <citation type="submission" date="2011-10" db="EMBL/GenBank/DDBJ databases">
        <title>The Improved High-Quality Draft genome of Methanoplanus limicola DSM 2279.</title>
        <authorList>
            <consortium name="US DOE Joint Genome Institute (JGI-PGF)"/>
            <person name="Lucas S."/>
            <person name="Copeland A."/>
            <person name="Lapidus A."/>
            <person name="Glavina del Rio T."/>
            <person name="Dalin E."/>
            <person name="Tice H."/>
            <person name="Bruce D."/>
            <person name="Goodwin L."/>
            <person name="Pitluck S."/>
            <person name="Peters L."/>
            <person name="Mikhailova N."/>
            <person name="Lu M."/>
            <person name="Kyrpides N."/>
            <person name="Mavromatis K."/>
            <person name="Ivanova N."/>
            <person name="Markowitz V."/>
            <person name="Cheng J.-F."/>
            <person name="Hugenholtz P."/>
            <person name="Woyke T."/>
            <person name="Wu D."/>
            <person name="Wirth R."/>
            <person name="Brambilla E.-M."/>
            <person name="Klenk H.-P."/>
            <person name="Eisen J.A."/>
        </authorList>
    </citation>
    <scope>NUCLEOTIDE SEQUENCE [LARGE SCALE GENOMIC DNA]</scope>
    <source>
        <strain evidence="2 3">DSM 2279</strain>
    </source>
</reference>
<dbReference type="Pfam" id="PF01944">
    <property type="entry name" value="SpoIIM"/>
    <property type="match status" value="1"/>
</dbReference>
<dbReference type="STRING" id="937775.Metlim_1719"/>
<proteinExistence type="predicted"/>
<dbReference type="AlphaFoldDB" id="H1YWL8"/>
<keyword evidence="1" id="KW-1133">Transmembrane helix</keyword>
<dbReference type="OrthoDB" id="86288at2157"/>
<dbReference type="RefSeq" id="WP_004077720.1">
    <property type="nucleotide sequence ID" value="NZ_CM001436.1"/>
</dbReference>
<feature type="transmembrane region" description="Helical" evidence="1">
    <location>
        <begin position="71"/>
        <end position="99"/>
    </location>
</feature>
<accession>H1YWL8</accession>
<sequence>MFEGNLKRAFLFSLSLFVLFFIFGALAFSQNPESGKAMIETISQNIFLPILTDNDALLALNLFINNTEASILLFIGGATFGIVTMFILMTNGIIVGFILQFTMTEKGLPVVFAGIVPHGIFEIPAFITAAGLGFILSESLWREFRGSGDAAAEARRLGKIFVMTVIPLLIAAAFTEAFITPQIINLVSI</sequence>
<keyword evidence="3" id="KW-1185">Reference proteome</keyword>
<feature type="transmembrane region" description="Helical" evidence="1">
    <location>
        <begin position="111"/>
        <end position="136"/>
    </location>
</feature>
<dbReference type="PANTHER" id="PTHR35337:SF1">
    <property type="entry name" value="SLR1478 PROTEIN"/>
    <property type="match status" value="1"/>
</dbReference>
<keyword evidence="1" id="KW-0812">Transmembrane</keyword>
<evidence type="ECO:0000313" key="2">
    <source>
        <dbReference type="EMBL" id="EHQ35820.1"/>
    </source>
</evidence>
<feature type="transmembrane region" description="Helical" evidence="1">
    <location>
        <begin position="157"/>
        <end position="179"/>
    </location>
</feature>
<dbReference type="HOGENOM" id="CLU_099320_0_0_2"/>
<dbReference type="EMBL" id="CM001436">
    <property type="protein sequence ID" value="EHQ35820.1"/>
    <property type="molecule type" value="Genomic_DNA"/>
</dbReference>
<dbReference type="PATRIC" id="fig|937775.9.peg.1932"/>
<evidence type="ECO:0000313" key="3">
    <source>
        <dbReference type="Proteomes" id="UP000005741"/>
    </source>
</evidence>
<dbReference type="InterPro" id="IPR002798">
    <property type="entry name" value="SpoIIM-like"/>
</dbReference>
<evidence type="ECO:0008006" key="4">
    <source>
        <dbReference type="Google" id="ProtNLM"/>
    </source>
</evidence>
<gene>
    <name evidence="2" type="ORF">Metlim_1719</name>
</gene>
<keyword evidence="1" id="KW-0472">Membrane</keyword>
<dbReference type="Proteomes" id="UP000005741">
    <property type="component" value="Chromosome"/>
</dbReference>
<organism evidence="2 3">
    <name type="scientific">Methanoplanus limicola DSM 2279</name>
    <dbReference type="NCBI Taxonomy" id="937775"/>
    <lineage>
        <taxon>Archaea</taxon>
        <taxon>Methanobacteriati</taxon>
        <taxon>Methanobacteriota</taxon>
        <taxon>Stenosarchaea group</taxon>
        <taxon>Methanomicrobia</taxon>
        <taxon>Methanomicrobiales</taxon>
        <taxon>Methanomicrobiaceae</taxon>
        <taxon>Methanoplanus</taxon>
    </lineage>
</organism>
<dbReference type="InParanoid" id="H1YWL8"/>
<dbReference type="PANTHER" id="PTHR35337">
    <property type="entry name" value="SLR1478 PROTEIN"/>
    <property type="match status" value="1"/>
</dbReference>